<dbReference type="GeneID" id="20342522"/>
<reference evidence="2" key="5">
    <citation type="submission" date="2018-04" db="UniProtKB">
        <authorList>
            <consortium name="EnsemblFungi"/>
        </authorList>
    </citation>
    <scope>IDENTIFICATION</scope>
    <source>
        <strain evidence="2">R3-111a-1</strain>
    </source>
</reference>
<protein>
    <submittedName>
        <fullName evidence="1 2">Uncharacterized protein</fullName>
    </submittedName>
</protein>
<keyword evidence="3" id="KW-1185">Reference proteome</keyword>
<sequence length="89" mass="9687">MWASDDFVNQCVKTFFFVTLLKAVRTMKKEGLGIKNYARVGPEGQTKAVSATVCNAGFPLSGRAFMIARLGQQEGVWAGSGAQRMARAR</sequence>
<dbReference type="RefSeq" id="XP_009218099.1">
    <property type="nucleotide sequence ID" value="XM_009219835.1"/>
</dbReference>
<dbReference type="HOGENOM" id="CLU_2454847_0_0_1"/>
<dbReference type="Proteomes" id="UP000006039">
    <property type="component" value="Unassembled WGS sequence"/>
</dbReference>
<gene>
    <name evidence="2" type="primary">20342522</name>
    <name evidence="1" type="ORF">GGTG_02064</name>
</gene>
<dbReference type="EnsemblFungi" id="EJT82090">
    <property type="protein sequence ID" value="EJT82090"/>
    <property type="gene ID" value="GGTG_02064"/>
</dbReference>
<dbReference type="AlphaFoldDB" id="J3NLB6"/>
<organism evidence="1">
    <name type="scientific">Gaeumannomyces tritici (strain R3-111a-1)</name>
    <name type="common">Wheat and barley take-all root rot fungus</name>
    <name type="synonym">Gaeumannomyces graminis var. tritici</name>
    <dbReference type="NCBI Taxonomy" id="644352"/>
    <lineage>
        <taxon>Eukaryota</taxon>
        <taxon>Fungi</taxon>
        <taxon>Dikarya</taxon>
        <taxon>Ascomycota</taxon>
        <taxon>Pezizomycotina</taxon>
        <taxon>Sordariomycetes</taxon>
        <taxon>Sordariomycetidae</taxon>
        <taxon>Magnaporthales</taxon>
        <taxon>Magnaporthaceae</taxon>
        <taxon>Gaeumannomyces</taxon>
    </lineage>
</organism>
<evidence type="ECO:0000313" key="3">
    <source>
        <dbReference type="Proteomes" id="UP000006039"/>
    </source>
</evidence>
<reference evidence="3" key="1">
    <citation type="submission" date="2010-07" db="EMBL/GenBank/DDBJ databases">
        <title>The genome sequence of Gaeumannomyces graminis var. tritici strain R3-111a-1.</title>
        <authorList>
            <consortium name="The Broad Institute Genome Sequencing Platform"/>
            <person name="Ma L.-J."/>
            <person name="Dead R."/>
            <person name="Young S."/>
            <person name="Zeng Q."/>
            <person name="Koehrsen M."/>
            <person name="Alvarado L."/>
            <person name="Berlin A."/>
            <person name="Chapman S.B."/>
            <person name="Chen Z."/>
            <person name="Freedman E."/>
            <person name="Gellesch M."/>
            <person name="Goldberg J."/>
            <person name="Griggs A."/>
            <person name="Gujja S."/>
            <person name="Heilman E.R."/>
            <person name="Heiman D."/>
            <person name="Hepburn T."/>
            <person name="Howarth C."/>
            <person name="Jen D."/>
            <person name="Larson L."/>
            <person name="Mehta T."/>
            <person name="Neiman D."/>
            <person name="Pearson M."/>
            <person name="Roberts A."/>
            <person name="Saif S."/>
            <person name="Shea T."/>
            <person name="Shenoy N."/>
            <person name="Sisk P."/>
            <person name="Stolte C."/>
            <person name="Sykes S."/>
            <person name="Walk T."/>
            <person name="White J."/>
            <person name="Yandava C."/>
            <person name="Haas B."/>
            <person name="Nusbaum C."/>
            <person name="Birren B."/>
        </authorList>
    </citation>
    <scope>NUCLEOTIDE SEQUENCE [LARGE SCALE GENOMIC DNA]</scope>
    <source>
        <strain evidence="3">R3-111a-1</strain>
    </source>
</reference>
<dbReference type="VEuPathDB" id="FungiDB:GGTG_02064"/>
<reference evidence="1" key="3">
    <citation type="submission" date="2010-09" db="EMBL/GenBank/DDBJ databases">
        <title>Annotation of Gaeumannomyces graminis var. tritici R3-111a-1.</title>
        <authorList>
            <consortium name="The Broad Institute Genome Sequencing Platform"/>
            <person name="Ma L.-J."/>
            <person name="Dead R."/>
            <person name="Young S.K."/>
            <person name="Zeng Q."/>
            <person name="Gargeya S."/>
            <person name="Fitzgerald M."/>
            <person name="Haas B."/>
            <person name="Abouelleil A."/>
            <person name="Alvarado L."/>
            <person name="Arachchi H.M."/>
            <person name="Berlin A."/>
            <person name="Brown A."/>
            <person name="Chapman S.B."/>
            <person name="Chen Z."/>
            <person name="Dunbar C."/>
            <person name="Freedman E."/>
            <person name="Gearin G."/>
            <person name="Gellesch M."/>
            <person name="Goldberg J."/>
            <person name="Griggs A."/>
            <person name="Gujja S."/>
            <person name="Heiman D."/>
            <person name="Howarth C."/>
            <person name="Larson L."/>
            <person name="Lui A."/>
            <person name="MacDonald P.J.P."/>
            <person name="Mehta T."/>
            <person name="Montmayeur A."/>
            <person name="Murphy C."/>
            <person name="Neiman D."/>
            <person name="Pearson M."/>
            <person name="Priest M."/>
            <person name="Roberts A."/>
            <person name="Saif S."/>
            <person name="Shea T."/>
            <person name="Shenoy N."/>
            <person name="Sisk P."/>
            <person name="Stolte C."/>
            <person name="Sykes S."/>
            <person name="Yandava C."/>
            <person name="Wortman J."/>
            <person name="Nusbaum C."/>
            <person name="Birren B."/>
        </authorList>
    </citation>
    <scope>NUCLEOTIDE SEQUENCE</scope>
    <source>
        <strain evidence="1">R3-111a-1</strain>
    </source>
</reference>
<evidence type="ECO:0000313" key="2">
    <source>
        <dbReference type="EnsemblFungi" id="EJT82090"/>
    </source>
</evidence>
<proteinExistence type="predicted"/>
<reference evidence="1" key="2">
    <citation type="submission" date="2010-07" db="EMBL/GenBank/DDBJ databases">
        <authorList>
            <consortium name="The Broad Institute Genome Sequencing Platform"/>
            <consortium name="Broad Institute Genome Sequencing Center for Infectious Disease"/>
            <person name="Ma L.-J."/>
            <person name="Dead R."/>
            <person name="Young S."/>
            <person name="Zeng Q."/>
            <person name="Koehrsen M."/>
            <person name="Alvarado L."/>
            <person name="Berlin A."/>
            <person name="Chapman S.B."/>
            <person name="Chen Z."/>
            <person name="Freedman E."/>
            <person name="Gellesch M."/>
            <person name="Goldberg J."/>
            <person name="Griggs A."/>
            <person name="Gujja S."/>
            <person name="Heilman E.R."/>
            <person name="Heiman D."/>
            <person name="Hepburn T."/>
            <person name="Howarth C."/>
            <person name="Jen D."/>
            <person name="Larson L."/>
            <person name="Mehta T."/>
            <person name="Neiman D."/>
            <person name="Pearson M."/>
            <person name="Roberts A."/>
            <person name="Saif S."/>
            <person name="Shea T."/>
            <person name="Shenoy N."/>
            <person name="Sisk P."/>
            <person name="Stolte C."/>
            <person name="Sykes S."/>
            <person name="Walk T."/>
            <person name="White J."/>
            <person name="Yandava C."/>
            <person name="Haas B."/>
            <person name="Nusbaum C."/>
            <person name="Birren B."/>
        </authorList>
    </citation>
    <scope>NUCLEOTIDE SEQUENCE</scope>
    <source>
        <strain evidence="1">R3-111a-1</strain>
    </source>
</reference>
<name>J3NLB6_GAET3</name>
<reference evidence="2" key="4">
    <citation type="journal article" date="2015" name="G3 (Bethesda)">
        <title>Genome sequences of three phytopathogenic species of the Magnaporthaceae family of fungi.</title>
        <authorList>
            <person name="Okagaki L.H."/>
            <person name="Nunes C.C."/>
            <person name="Sailsbery J."/>
            <person name="Clay B."/>
            <person name="Brown D."/>
            <person name="John T."/>
            <person name="Oh Y."/>
            <person name="Young N."/>
            <person name="Fitzgerald M."/>
            <person name="Haas B.J."/>
            <person name="Zeng Q."/>
            <person name="Young S."/>
            <person name="Adiconis X."/>
            <person name="Fan L."/>
            <person name="Levin J.Z."/>
            <person name="Mitchell T.K."/>
            <person name="Okubara P.A."/>
            <person name="Farman M.L."/>
            <person name="Kohn L.M."/>
            <person name="Birren B."/>
            <person name="Ma L.-J."/>
            <person name="Dean R.A."/>
        </authorList>
    </citation>
    <scope>NUCLEOTIDE SEQUENCE</scope>
    <source>
        <strain evidence="2">R3-111a-1</strain>
    </source>
</reference>
<dbReference type="EMBL" id="GL385395">
    <property type="protein sequence ID" value="EJT82090.1"/>
    <property type="molecule type" value="Genomic_DNA"/>
</dbReference>
<evidence type="ECO:0000313" key="1">
    <source>
        <dbReference type="EMBL" id="EJT82090.1"/>
    </source>
</evidence>
<accession>J3NLB6</accession>